<feature type="compositionally biased region" description="Basic residues" evidence="1">
    <location>
        <begin position="137"/>
        <end position="148"/>
    </location>
</feature>
<name>C5K877_PERM5</name>
<sequence length="148" mass="16121">MLLEAVLFVYMAVTIISRSKAEEMDLNGSLGLSWLIIAFVIARGALSPSDIVKRESTLVMTIFHALNSAFIVYQYLFNEAVEISLNAFAVDLSVSIGLFLASLYCNAIYRRTLQIADSKSATTEGAASSKREIGKASSRKKTKDAKTA</sequence>
<feature type="transmembrane region" description="Helical" evidence="2">
    <location>
        <begin position="88"/>
        <end position="109"/>
    </location>
</feature>
<dbReference type="AlphaFoldDB" id="C5K877"/>
<dbReference type="RefSeq" id="XP_002787469.1">
    <property type="nucleotide sequence ID" value="XM_002787423.1"/>
</dbReference>
<feature type="transmembrane region" description="Helical" evidence="2">
    <location>
        <begin position="58"/>
        <end position="76"/>
    </location>
</feature>
<gene>
    <name evidence="3" type="ORF">Pmar_PMAR015825</name>
</gene>
<reference evidence="3 4" key="1">
    <citation type="submission" date="2008-07" db="EMBL/GenBank/DDBJ databases">
        <authorList>
            <person name="El-Sayed N."/>
            <person name="Caler E."/>
            <person name="Inman J."/>
            <person name="Amedeo P."/>
            <person name="Hass B."/>
            <person name="Wortman J."/>
        </authorList>
    </citation>
    <scope>NUCLEOTIDE SEQUENCE [LARGE SCALE GENOMIC DNA]</scope>
    <source>
        <strain evidence="4">ATCC 50983 / TXsc</strain>
    </source>
</reference>
<accession>C5K877</accession>
<dbReference type="GeneID" id="9039519"/>
<dbReference type="InParanoid" id="C5K877"/>
<protein>
    <submittedName>
        <fullName evidence="3">Uncharacterized protein</fullName>
    </submittedName>
</protein>
<evidence type="ECO:0000313" key="3">
    <source>
        <dbReference type="EMBL" id="EER19265.1"/>
    </source>
</evidence>
<keyword evidence="2" id="KW-0472">Membrane</keyword>
<keyword evidence="2" id="KW-0812">Transmembrane</keyword>
<evidence type="ECO:0000256" key="1">
    <source>
        <dbReference type="SAM" id="MobiDB-lite"/>
    </source>
</evidence>
<organism evidence="4">
    <name type="scientific">Perkinsus marinus (strain ATCC 50983 / TXsc)</name>
    <dbReference type="NCBI Taxonomy" id="423536"/>
    <lineage>
        <taxon>Eukaryota</taxon>
        <taxon>Sar</taxon>
        <taxon>Alveolata</taxon>
        <taxon>Perkinsozoa</taxon>
        <taxon>Perkinsea</taxon>
        <taxon>Perkinsida</taxon>
        <taxon>Perkinsidae</taxon>
        <taxon>Perkinsus</taxon>
    </lineage>
</organism>
<evidence type="ECO:0000256" key="2">
    <source>
        <dbReference type="SAM" id="Phobius"/>
    </source>
</evidence>
<evidence type="ECO:0000313" key="4">
    <source>
        <dbReference type="Proteomes" id="UP000007800"/>
    </source>
</evidence>
<feature type="region of interest" description="Disordered" evidence="1">
    <location>
        <begin position="118"/>
        <end position="148"/>
    </location>
</feature>
<feature type="transmembrane region" description="Helical" evidence="2">
    <location>
        <begin position="31"/>
        <end position="46"/>
    </location>
</feature>
<keyword evidence="2" id="KW-1133">Transmembrane helix</keyword>
<proteinExistence type="predicted"/>
<dbReference type="EMBL" id="GG671101">
    <property type="protein sequence ID" value="EER19265.1"/>
    <property type="molecule type" value="Genomic_DNA"/>
</dbReference>
<keyword evidence="4" id="KW-1185">Reference proteome</keyword>
<dbReference type="Proteomes" id="UP000007800">
    <property type="component" value="Unassembled WGS sequence"/>
</dbReference>